<proteinExistence type="predicted"/>
<dbReference type="EMBL" id="VSRR010001146">
    <property type="protein sequence ID" value="MPC22945.1"/>
    <property type="molecule type" value="Genomic_DNA"/>
</dbReference>
<evidence type="ECO:0000313" key="3">
    <source>
        <dbReference type="Proteomes" id="UP000324222"/>
    </source>
</evidence>
<accession>A0A5B7DP05</accession>
<feature type="region of interest" description="Disordered" evidence="1">
    <location>
        <begin position="85"/>
        <end position="104"/>
    </location>
</feature>
<feature type="region of interest" description="Disordered" evidence="1">
    <location>
        <begin position="1"/>
        <end position="20"/>
    </location>
</feature>
<dbReference type="Proteomes" id="UP000324222">
    <property type="component" value="Unassembled WGS sequence"/>
</dbReference>
<dbReference type="AlphaFoldDB" id="A0A5B7DP05"/>
<gene>
    <name evidence="2" type="ORF">E2C01_015977</name>
</gene>
<protein>
    <submittedName>
        <fullName evidence="2">Uncharacterized protein</fullName>
    </submittedName>
</protein>
<organism evidence="2 3">
    <name type="scientific">Portunus trituberculatus</name>
    <name type="common">Swimming crab</name>
    <name type="synonym">Neptunus trituberculatus</name>
    <dbReference type="NCBI Taxonomy" id="210409"/>
    <lineage>
        <taxon>Eukaryota</taxon>
        <taxon>Metazoa</taxon>
        <taxon>Ecdysozoa</taxon>
        <taxon>Arthropoda</taxon>
        <taxon>Crustacea</taxon>
        <taxon>Multicrustacea</taxon>
        <taxon>Malacostraca</taxon>
        <taxon>Eumalacostraca</taxon>
        <taxon>Eucarida</taxon>
        <taxon>Decapoda</taxon>
        <taxon>Pleocyemata</taxon>
        <taxon>Brachyura</taxon>
        <taxon>Eubrachyura</taxon>
        <taxon>Portunoidea</taxon>
        <taxon>Portunidae</taxon>
        <taxon>Portuninae</taxon>
        <taxon>Portunus</taxon>
    </lineage>
</organism>
<keyword evidence="3" id="KW-1185">Reference proteome</keyword>
<evidence type="ECO:0000256" key="1">
    <source>
        <dbReference type="SAM" id="MobiDB-lite"/>
    </source>
</evidence>
<evidence type="ECO:0000313" key="2">
    <source>
        <dbReference type="EMBL" id="MPC22945.1"/>
    </source>
</evidence>
<comment type="caution">
    <text evidence="2">The sequence shown here is derived from an EMBL/GenBank/DDBJ whole genome shotgun (WGS) entry which is preliminary data.</text>
</comment>
<feature type="compositionally biased region" description="Polar residues" evidence="1">
    <location>
        <begin position="93"/>
        <end position="104"/>
    </location>
</feature>
<reference evidence="2 3" key="1">
    <citation type="submission" date="2019-05" db="EMBL/GenBank/DDBJ databases">
        <title>Another draft genome of Portunus trituberculatus and its Hox gene families provides insights of decapod evolution.</title>
        <authorList>
            <person name="Jeong J.-H."/>
            <person name="Song I."/>
            <person name="Kim S."/>
            <person name="Choi T."/>
            <person name="Kim D."/>
            <person name="Ryu S."/>
            <person name="Kim W."/>
        </authorList>
    </citation>
    <scope>NUCLEOTIDE SEQUENCE [LARGE SCALE GENOMIC DNA]</scope>
    <source>
        <tissue evidence="2">Muscle</tissue>
    </source>
</reference>
<name>A0A5B7DP05_PORTR</name>
<sequence length="121" mass="12798">MSRKSCRRDRGGRVGKKAVRRVRAKDEGVACAGPLIRGHSDGLWAGGAGGRRNKLPLTVSTLLAAGGARSRTLSTTVRMCPAVLPLTPPTRPKQISASTNHGTQSQRLHIVYMHGVAPPPS</sequence>